<protein>
    <submittedName>
        <fullName evidence="2">Uncharacterized protein</fullName>
    </submittedName>
</protein>
<keyword evidence="3" id="KW-1185">Reference proteome</keyword>
<name>W6YNA3_COCC2</name>
<reference evidence="2 3" key="1">
    <citation type="journal article" date="2013" name="PLoS Genet.">
        <title>Comparative genome structure, secondary metabolite, and effector coding capacity across Cochliobolus pathogens.</title>
        <authorList>
            <person name="Condon B.J."/>
            <person name="Leng Y."/>
            <person name="Wu D."/>
            <person name="Bushley K.E."/>
            <person name="Ohm R.A."/>
            <person name="Otillar R."/>
            <person name="Martin J."/>
            <person name="Schackwitz W."/>
            <person name="Grimwood J."/>
            <person name="MohdZainudin N."/>
            <person name="Xue C."/>
            <person name="Wang R."/>
            <person name="Manning V.A."/>
            <person name="Dhillon B."/>
            <person name="Tu Z.J."/>
            <person name="Steffenson B.J."/>
            <person name="Salamov A."/>
            <person name="Sun H."/>
            <person name="Lowry S."/>
            <person name="LaButti K."/>
            <person name="Han J."/>
            <person name="Copeland A."/>
            <person name="Lindquist E."/>
            <person name="Barry K."/>
            <person name="Schmutz J."/>
            <person name="Baker S.E."/>
            <person name="Ciuffetti L.M."/>
            <person name="Grigoriev I.V."/>
            <person name="Zhong S."/>
            <person name="Turgeon B.G."/>
        </authorList>
    </citation>
    <scope>NUCLEOTIDE SEQUENCE [LARGE SCALE GENOMIC DNA]</scope>
    <source>
        <strain evidence="2 3">26-R-13</strain>
    </source>
</reference>
<feature type="compositionally biased region" description="Low complexity" evidence="1">
    <location>
        <begin position="11"/>
        <end position="21"/>
    </location>
</feature>
<evidence type="ECO:0000313" key="2">
    <source>
        <dbReference type="EMBL" id="EUC39008.1"/>
    </source>
</evidence>
<evidence type="ECO:0000313" key="3">
    <source>
        <dbReference type="Proteomes" id="UP000053841"/>
    </source>
</evidence>
<dbReference type="EMBL" id="KI964539">
    <property type="protein sequence ID" value="EUC39008.1"/>
    <property type="molecule type" value="Genomic_DNA"/>
</dbReference>
<accession>W6YNA3</accession>
<dbReference type="KEGG" id="bze:COCCADRAFT_81703"/>
<organism evidence="2 3">
    <name type="scientific">Cochliobolus carbonum (strain 26-R-13)</name>
    <name type="common">Maize leaf spot fungus</name>
    <name type="synonym">Bipolaris zeicola</name>
    <dbReference type="NCBI Taxonomy" id="930089"/>
    <lineage>
        <taxon>Eukaryota</taxon>
        <taxon>Fungi</taxon>
        <taxon>Dikarya</taxon>
        <taxon>Ascomycota</taxon>
        <taxon>Pezizomycotina</taxon>
        <taxon>Dothideomycetes</taxon>
        <taxon>Pleosporomycetidae</taxon>
        <taxon>Pleosporales</taxon>
        <taxon>Pleosporineae</taxon>
        <taxon>Pleosporaceae</taxon>
        <taxon>Bipolaris</taxon>
    </lineage>
</organism>
<dbReference type="Proteomes" id="UP000053841">
    <property type="component" value="Unassembled WGS sequence"/>
</dbReference>
<feature type="compositionally biased region" description="Pro residues" evidence="1">
    <location>
        <begin position="1"/>
        <end position="10"/>
    </location>
</feature>
<evidence type="ECO:0000256" key="1">
    <source>
        <dbReference type="SAM" id="MobiDB-lite"/>
    </source>
</evidence>
<dbReference type="RefSeq" id="XP_007706790.1">
    <property type="nucleotide sequence ID" value="XM_007708600.1"/>
</dbReference>
<proteinExistence type="predicted"/>
<feature type="region of interest" description="Disordered" evidence="1">
    <location>
        <begin position="1"/>
        <end position="22"/>
    </location>
</feature>
<dbReference type="AlphaFoldDB" id="W6YNA3"/>
<sequence length="103" mass="11495">TRRSPRPPTTTRPAPLYSTSLPLPPPPALSLFTHPNKTLNTSFQNIIAASPRQIVTHATLYHAQPTFLIHTRENVRMGHTTPSSPPNLPKPRPMRKMSSTWAI</sequence>
<dbReference type="HOGENOM" id="CLU_2270058_0_0_1"/>
<feature type="region of interest" description="Disordered" evidence="1">
    <location>
        <begin position="72"/>
        <end position="103"/>
    </location>
</feature>
<dbReference type="GeneID" id="19151223"/>
<gene>
    <name evidence="2" type="ORF">COCCADRAFT_81703</name>
</gene>
<feature type="non-terminal residue" evidence="2">
    <location>
        <position position="1"/>
    </location>
</feature>